<dbReference type="AlphaFoldDB" id="A0A6B2JP45"/>
<organism evidence="1 2">
    <name type="scientific">Pseudoroseicyclus tamaricis</name>
    <dbReference type="NCBI Taxonomy" id="2705421"/>
    <lineage>
        <taxon>Bacteria</taxon>
        <taxon>Pseudomonadati</taxon>
        <taxon>Pseudomonadota</taxon>
        <taxon>Alphaproteobacteria</taxon>
        <taxon>Rhodobacterales</taxon>
        <taxon>Paracoccaceae</taxon>
        <taxon>Pseudoroseicyclus</taxon>
    </lineage>
</organism>
<protein>
    <submittedName>
        <fullName evidence="1">YkgJ family cysteine cluster protein</fullName>
    </submittedName>
</protein>
<keyword evidence="2" id="KW-1185">Reference proteome</keyword>
<proteinExistence type="predicted"/>
<dbReference type="RefSeq" id="WP_163890811.1">
    <property type="nucleotide sequence ID" value="NZ_JAAFYS010000001.1"/>
</dbReference>
<dbReference type="EMBL" id="JAAGAB010000001">
    <property type="protein sequence ID" value="NDV00467.1"/>
    <property type="molecule type" value="Genomic_DNA"/>
</dbReference>
<dbReference type="InterPro" id="IPR005358">
    <property type="entry name" value="Puta_zinc/iron-chelating_dom"/>
</dbReference>
<comment type="caution">
    <text evidence="1">The sequence shown here is derived from an EMBL/GenBank/DDBJ whole genome shotgun (WGS) entry which is preliminary data.</text>
</comment>
<gene>
    <name evidence="1" type="ORF">GZA08_05720</name>
</gene>
<dbReference type="Proteomes" id="UP000474757">
    <property type="component" value="Unassembled WGS sequence"/>
</dbReference>
<evidence type="ECO:0000313" key="2">
    <source>
        <dbReference type="Proteomes" id="UP000474757"/>
    </source>
</evidence>
<name>A0A6B2JP45_9RHOB</name>
<sequence length="125" mass="13152">MPSDIPDCITCGACCFGARETYIALLPEDGGRAIPAEATFAVGKVRFLRMCGGHCAQLARSPLGEAVCGIYPERPTACRAFRAGSFECLMARKHNGRVAEAFRAAPEMPGTLPPENLPGAPAEVA</sequence>
<accession>A0A6B2JP45</accession>
<dbReference type="Pfam" id="PF03692">
    <property type="entry name" value="CxxCxxCC"/>
    <property type="match status" value="1"/>
</dbReference>
<reference evidence="1 2" key="1">
    <citation type="submission" date="2020-02" db="EMBL/GenBank/DDBJ databases">
        <title>Pseudoroseicyclus tamarix, sp. nov., isolated from offshore sediment of a Tamarix chinensis forest.</title>
        <authorList>
            <person name="Gai Y."/>
        </authorList>
    </citation>
    <scope>NUCLEOTIDE SEQUENCE [LARGE SCALE GENOMIC DNA]</scope>
    <source>
        <strain evidence="1 2">CLL3-39</strain>
    </source>
</reference>
<evidence type="ECO:0000313" key="1">
    <source>
        <dbReference type="EMBL" id="NDV00467.1"/>
    </source>
</evidence>